<feature type="region of interest" description="Disordered" evidence="1">
    <location>
        <begin position="40"/>
        <end position="61"/>
    </location>
</feature>
<dbReference type="Gene3D" id="2.10.25.10">
    <property type="entry name" value="Laminin"/>
    <property type="match status" value="1"/>
</dbReference>
<dbReference type="EMBL" id="GFPF01005284">
    <property type="protein sequence ID" value="MAA16430.1"/>
    <property type="molecule type" value="Transcribed_RNA"/>
</dbReference>
<sequence>MRKQMSMCLLMLATVFVFWHIVSGQWQSLYSNQERTPLIGRGGHHHHHHHQKPKPVPKCHGKHEKLKRCVSGVCGEKKCHDLWYTPLGCVSNCEYECACGKRYYRNDEGRCVLRMRCKKPSNFVNASPPSLKFLH</sequence>
<evidence type="ECO:0000256" key="1">
    <source>
        <dbReference type="SAM" id="MobiDB-lite"/>
    </source>
</evidence>
<feature type="chain" id="PRO_5012962922" evidence="2">
    <location>
        <begin position="25"/>
        <end position="135"/>
    </location>
</feature>
<evidence type="ECO:0000256" key="2">
    <source>
        <dbReference type="SAM" id="SignalP"/>
    </source>
</evidence>
<feature type="compositionally biased region" description="Basic residues" evidence="1">
    <location>
        <begin position="42"/>
        <end position="61"/>
    </location>
</feature>
<protein>
    <submittedName>
        <fullName evidence="3">TIL domain containing protein</fullName>
    </submittedName>
</protein>
<proteinExistence type="predicted"/>
<dbReference type="AlphaFoldDB" id="A0A224YRJ0"/>
<evidence type="ECO:0000313" key="3">
    <source>
        <dbReference type="EMBL" id="MAA16430.1"/>
    </source>
</evidence>
<dbReference type="InterPro" id="IPR036084">
    <property type="entry name" value="Ser_inhib-like_sf"/>
</dbReference>
<dbReference type="SUPFAM" id="SSF57567">
    <property type="entry name" value="Serine protease inhibitors"/>
    <property type="match status" value="1"/>
</dbReference>
<reference evidence="3" key="1">
    <citation type="journal article" date="2017" name="Parasit. Vectors">
        <title>Sialotranscriptomics of Rhipicephalus zambeziensis reveals intricate expression profiles of secretory proteins and suggests tight temporal transcriptional regulation during blood-feeding.</title>
        <authorList>
            <person name="de Castro M.H."/>
            <person name="de Klerk D."/>
            <person name="Pienaar R."/>
            <person name="Rees D.J.G."/>
            <person name="Mans B.J."/>
        </authorList>
    </citation>
    <scope>NUCLEOTIDE SEQUENCE</scope>
    <source>
        <tissue evidence="3">Salivary glands</tissue>
    </source>
</reference>
<accession>A0A224YRJ0</accession>
<organism evidence="3">
    <name type="scientific">Rhipicephalus zambeziensis</name>
    <dbReference type="NCBI Taxonomy" id="60191"/>
    <lineage>
        <taxon>Eukaryota</taxon>
        <taxon>Metazoa</taxon>
        <taxon>Ecdysozoa</taxon>
        <taxon>Arthropoda</taxon>
        <taxon>Chelicerata</taxon>
        <taxon>Arachnida</taxon>
        <taxon>Acari</taxon>
        <taxon>Parasitiformes</taxon>
        <taxon>Ixodida</taxon>
        <taxon>Ixodoidea</taxon>
        <taxon>Ixodidae</taxon>
        <taxon>Rhipicephalinae</taxon>
        <taxon>Rhipicephalus</taxon>
        <taxon>Rhipicephalus</taxon>
    </lineage>
</organism>
<name>A0A224YRJ0_9ACAR</name>
<keyword evidence="2" id="KW-0732">Signal</keyword>
<feature type="signal peptide" evidence="2">
    <location>
        <begin position="1"/>
        <end position="24"/>
    </location>
</feature>